<dbReference type="EMBL" id="MU004240">
    <property type="protein sequence ID" value="KAF2665636.1"/>
    <property type="molecule type" value="Genomic_DNA"/>
</dbReference>
<evidence type="ECO:0000313" key="3">
    <source>
        <dbReference type="Proteomes" id="UP000799302"/>
    </source>
</evidence>
<evidence type="ECO:0000256" key="1">
    <source>
        <dbReference type="SAM" id="MobiDB-lite"/>
    </source>
</evidence>
<proteinExistence type="predicted"/>
<feature type="region of interest" description="Disordered" evidence="1">
    <location>
        <begin position="1"/>
        <end position="26"/>
    </location>
</feature>
<evidence type="ECO:0000313" key="2">
    <source>
        <dbReference type="EMBL" id="KAF2665636.1"/>
    </source>
</evidence>
<feature type="compositionally biased region" description="Polar residues" evidence="1">
    <location>
        <begin position="166"/>
        <end position="179"/>
    </location>
</feature>
<accession>A0A6A6U1X5</accession>
<sequence>MDRFKGLAKGGWHPEKNSGDGKAGITGLGIRQKASNLGDSKEGITGLGIRQKAKGLVGKSDDRPESTYHSEPYIRKDPAQFAPPPRTKTYAEGEGPVAPPRTASPIEPEVIQDAPSRRAGPFVADTSGIDTSKYPMPPPRNGAVSSSPITSKPKPGLPPRLPPRNEVSTPDPSEGQMNQGAMSRLGAAGISVPAFGIGGLRSPPPLPSRSPGTFGTFENDSIPVVASPTTGTTWAEKQAALKTANNFKNNPGAVSLSEIRTAASTAKNFQDRHGEQVSYGLHSAQQANQRYGLQERMAGLSINPSKPQPPPPPPKKFQGTPPPLHLSSKPKPSAPAV</sequence>
<dbReference type="Proteomes" id="UP000799302">
    <property type="component" value="Unassembled WGS sequence"/>
</dbReference>
<feature type="compositionally biased region" description="Basic and acidic residues" evidence="1">
    <location>
        <begin position="59"/>
        <end position="78"/>
    </location>
</feature>
<dbReference type="AlphaFoldDB" id="A0A6A6U1X5"/>
<feature type="region of interest" description="Disordered" evidence="1">
    <location>
        <begin position="199"/>
        <end position="230"/>
    </location>
</feature>
<protein>
    <submittedName>
        <fullName evidence="2">Uncharacterized protein</fullName>
    </submittedName>
</protein>
<dbReference type="OrthoDB" id="3357271at2759"/>
<feature type="region of interest" description="Disordered" evidence="1">
    <location>
        <begin position="50"/>
        <end position="179"/>
    </location>
</feature>
<feature type="compositionally biased region" description="Low complexity" evidence="1">
    <location>
        <begin position="325"/>
        <end position="337"/>
    </location>
</feature>
<keyword evidence="3" id="KW-1185">Reference proteome</keyword>
<gene>
    <name evidence="2" type="ORF">BT63DRAFT_70641</name>
</gene>
<feature type="compositionally biased region" description="Pro residues" evidence="1">
    <location>
        <begin position="306"/>
        <end position="324"/>
    </location>
</feature>
<name>A0A6A6U1X5_9PEZI</name>
<organism evidence="2 3">
    <name type="scientific">Microthyrium microscopicum</name>
    <dbReference type="NCBI Taxonomy" id="703497"/>
    <lineage>
        <taxon>Eukaryota</taxon>
        <taxon>Fungi</taxon>
        <taxon>Dikarya</taxon>
        <taxon>Ascomycota</taxon>
        <taxon>Pezizomycotina</taxon>
        <taxon>Dothideomycetes</taxon>
        <taxon>Dothideomycetes incertae sedis</taxon>
        <taxon>Microthyriales</taxon>
        <taxon>Microthyriaceae</taxon>
        <taxon>Microthyrium</taxon>
    </lineage>
</organism>
<reference evidence="2" key="1">
    <citation type="journal article" date="2020" name="Stud. Mycol.">
        <title>101 Dothideomycetes genomes: a test case for predicting lifestyles and emergence of pathogens.</title>
        <authorList>
            <person name="Haridas S."/>
            <person name="Albert R."/>
            <person name="Binder M."/>
            <person name="Bloem J."/>
            <person name="Labutti K."/>
            <person name="Salamov A."/>
            <person name="Andreopoulos B."/>
            <person name="Baker S."/>
            <person name="Barry K."/>
            <person name="Bills G."/>
            <person name="Bluhm B."/>
            <person name="Cannon C."/>
            <person name="Castanera R."/>
            <person name="Culley D."/>
            <person name="Daum C."/>
            <person name="Ezra D."/>
            <person name="Gonzalez J."/>
            <person name="Henrissat B."/>
            <person name="Kuo A."/>
            <person name="Liang C."/>
            <person name="Lipzen A."/>
            <person name="Lutzoni F."/>
            <person name="Magnuson J."/>
            <person name="Mondo S."/>
            <person name="Nolan M."/>
            <person name="Ohm R."/>
            <person name="Pangilinan J."/>
            <person name="Park H.-J."/>
            <person name="Ramirez L."/>
            <person name="Alfaro M."/>
            <person name="Sun H."/>
            <person name="Tritt A."/>
            <person name="Yoshinaga Y."/>
            <person name="Zwiers L.-H."/>
            <person name="Turgeon B."/>
            <person name="Goodwin S."/>
            <person name="Spatafora J."/>
            <person name="Crous P."/>
            <person name="Grigoriev I."/>
        </authorList>
    </citation>
    <scope>NUCLEOTIDE SEQUENCE</scope>
    <source>
        <strain evidence="2">CBS 115976</strain>
    </source>
</reference>
<feature type="region of interest" description="Disordered" evidence="1">
    <location>
        <begin position="265"/>
        <end position="337"/>
    </location>
</feature>